<dbReference type="Pfam" id="PF09361">
    <property type="entry name" value="Phasin_2"/>
    <property type="match status" value="1"/>
</dbReference>
<organism evidence="2 3">
    <name type="scientific">Siccirubricoccus soli</name>
    <dbReference type="NCBI Taxonomy" id="2899147"/>
    <lineage>
        <taxon>Bacteria</taxon>
        <taxon>Pseudomonadati</taxon>
        <taxon>Pseudomonadota</taxon>
        <taxon>Alphaproteobacteria</taxon>
        <taxon>Acetobacterales</taxon>
        <taxon>Roseomonadaceae</taxon>
        <taxon>Siccirubricoccus</taxon>
    </lineage>
</organism>
<sequence>MAADEIKPAAVKAEAKSAAVKAEAKLADVKKLTEAGPGLGRKTTEPGAPAARLTVEKTVTDMTKATEGLFKAAEEVAEFSRGNAEAVAKATQLYVAGVQDLSKQTLALFQGLSETAIENAKAFAAVKSLKEAADLHAAFTKAALEKTFADSAKLQEAALKLAESSFAPLSARMTVAVEKFSKPLAA</sequence>
<proteinExistence type="predicted"/>
<dbReference type="RefSeq" id="WP_252953706.1">
    <property type="nucleotide sequence ID" value="NZ_JAFIRR010000077.1"/>
</dbReference>
<dbReference type="Proteomes" id="UP001523392">
    <property type="component" value="Unassembled WGS sequence"/>
</dbReference>
<evidence type="ECO:0000313" key="3">
    <source>
        <dbReference type="Proteomes" id="UP001523392"/>
    </source>
</evidence>
<comment type="caution">
    <text evidence="2">The sequence shown here is derived from an EMBL/GenBank/DDBJ whole genome shotgun (WGS) entry which is preliminary data.</text>
</comment>
<evidence type="ECO:0000313" key="2">
    <source>
        <dbReference type="EMBL" id="MCO6417077.1"/>
    </source>
</evidence>
<protein>
    <submittedName>
        <fullName evidence="2">Phasin family protein</fullName>
    </submittedName>
</protein>
<reference evidence="2 3" key="1">
    <citation type="submission" date="2021-12" db="EMBL/GenBank/DDBJ databases">
        <title>Siccirubricoccus leaddurans sp. nov., a high concentration Zn2+ tolerance bacterium.</title>
        <authorList>
            <person name="Cao Y."/>
        </authorList>
    </citation>
    <scope>NUCLEOTIDE SEQUENCE [LARGE SCALE GENOMIC DNA]</scope>
    <source>
        <strain evidence="2 3">KC 17139</strain>
    </source>
</reference>
<dbReference type="NCBIfam" id="TIGR01841">
    <property type="entry name" value="phasin"/>
    <property type="match status" value="1"/>
</dbReference>
<gene>
    <name evidence="2" type="ORF">JYK14_13025</name>
</gene>
<dbReference type="InterPro" id="IPR018968">
    <property type="entry name" value="Phasin"/>
</dbReference>
<dbReference type="InterPro" id="IPR010127">
    <property type="entry name" value="Phasin_subfam-1"/>
</dbReference>
<feature type="domain" description="Phasin" evidence="1">
    <location>
        <begin position="74"/>
        <end position="173"/>
    </location>
</feature>
<evidence type="ECO:0000259" key="1">
    <source>
        <dbReference type="Pfam" id="PF09361"/>
    </source>
</evidence>
<keyword evidence="3" id="KW-1185">Reference proteome</keyword>
<accession>A0ABT1D668</accession>
<dbReference type="EMBL" id="JAFIRR010000077">
    <property type="protein sequence ID" value="MCO6417077.1"/>
    <property type="molecule type" value="Genomic_DNA"/>
</dbReference>
<name>A0ABT1D668_9PROT</name>